<evidence type="ECO:0000256" key="1">
    <source>
        <dbReference type="SAM" id="MobiDB-lite"/>
    </source>
</evidence>
<evidence type="ECO:0000313" key="2">
    <source>
        <dbReference type="EMBL" id="KAH7091140.1"/>
    </source>
</evidence>
<comment type="caution">
    <text evidence="2">The sequence shown here is derived from an EMBL/GenBank/DDBJ whole genome shotgun (WGS) entry which is preliminary data.</text>
</comment>
<feature type="region of interest" description="Disordered" evidence="1">
    <location>
        <begin position="106"/>
        <end position="125"/>
    </location>
</feature>
<name>A0A8K0RES1_9PLEO</name>
<reference evidence="2" key="1">
    <citation type="journal article" date="2021" name="Nat. Commun.">
        <title>Genetic determinants of endophytism in the Arabidopsis root mycobiome.</title>
        <authorList>
            <person name="Mesny F."/>
            <person name="Miyauchi S."/>
            <person name="Thiergart T."/>
            <person name="Pickel B."/>
            <person name="Atanasova L."/>
            <person name="Karlsson M."/>
            <person name="Huettel B."/>
            <person name="Barry K.W."/>
            <person name="Haridas S."/>
            <person name="Chen C."/>
            <person name="Bauer D."/>
            <person name="Andreopoulos W."/>
            <person name="Pangilinan J."/>
            <person name="LaButti K."/>
            <person name="Riley R."/>
            <person name="Lipzen A."/>
            <person name="Clum A."/>
            <person name="Drula E."/>
            <person name="Henrissat B."/>
            <person name="Kohler A."/>
            <person name="Grigoriev I.V."/>
            <person name="Martin F.M."/>
            <person name="Hacquard S."/>
        </authorList>
    </citation>
    <scope>NUCLEOTIDE SEQUENCE</scope>
    <source>
        <strain evidence="2">MPI-SDFR-AT-0120</strain>
    </source>
</reference>
<feature type="region of interest" description="Disordered" evidence="1">
    <location>
        <begin position="146"/>
        <end position="243"/>
    </location>
</feature>
<proteinExistence type="predicted"/>
<dbReference type="AlphaFoldDB" id="A0A8K0RES1"/>
<dbReference type="Proteomes" id="UP000813461">
    <property type="component" value="Unassembled WGS sequence"/>
</dbReference>
<dbReference type="OrthoDB" id="5151921at2759"/>
<evidence type="ECO:0000313" key="3">
    <source>
        <dbReference type="Proteomes" id="UP000813461"/>
    </source>
</evidence>
<dbReference type="EMBL" id="JAGMVJ010000004">
    <property type="protein sequence ID" value="KAH7091140.1"/>
    <property type="molecule type" value="Genomic_DNA"/>
</dbReference>
<accession>A0A8K0RES1</accession>
<sequence length="298" mass="33346">MAKSKALLISGPMDARHVGGVNVSSSAQPSMVESYFAKPNIEPDELPSHTFVAHGKVEVPRRSNTITSTIRRPSISIKRSLSTLRTSSIAQLSDLHHNTMVQRQNSVQAARSESTRANRPLRMQSSLSRLRQKVGLDKDVNADVSESTTPAFDFDNAPKPLPKDITYLPIRRPLSPITLPTASSKPEPEFHRTSQTPQRKPSSTRRHMSSEQKPLPAQPQDMSRPTRPKRADSGTAIDLDNVPVDERPLGFKDIQAMRSFPERMRQYERAREYWAHADHGLTEWNGNVIGSRSVMTRA</sequence>
<keyword evidence="3" id="KW-1185">Reference proteome</keyword>
<gene>
    <name evidence="2" type="ORF">FB567DRAFT_266530</name>
</gene>
<protein>
    <submittedName>
        <fullName evidence="2">Uncharacterized protein</fullName>
    </submittedName>
</protein>
<organism evidence="2 3">
    <name type="scientific">Paraphoma chrysanthemicola</name>
    <dbReference type="NCBI Taxonomy" id="798071"/>
    <lineage>
        <taxon>Eukaryota</taxon>
        <taxon>Fungi</taxon>
        <taxon>Dikarya</taxon>
        <taxon>Ascomycota</taxon>
        <taxon>Pezizomycotina</taxon>
        <taxon>Dothideomycetes</taxon>
        <taxon>Pleosporomycetidae</taxon>
        <taxon>Pleosporales</taxon>
        <taxon>Pleosporineae</taxon>
        <taxon>Phaeosphaeriaceae</taxon>
        <taxon>Paraphoma</taxon>
    </lineage>
</organism>